<dbReference type="InterPro" id="IPR036612">
    <property type="entry name" value="KH_dom_type_1_sf"/>
</dbReference>
<reference evidence="13" key="2">
    <citation type="submission" date="2021-04" db="EMBL/GenBank/DDBJ databases">
        <authorList>
            <person name="Gilroy R."/>
        </authorList>
    </citation>
    <scope>NUCLEOTIDE SEQUENCE</scope>
    <source>
        <strain evidence="13">ChiHjej12B11-24981</strain>
    </source>
</reference>
<evidence type="ECO:0000256" key="10">
    <source>
        <dbReference type="NCBIfam" id="TIGR03319"/>
    </source>
</evidence>
<dbReference type="EC" id="3.1.-.-" evidence="9 10"/>
<comment type="subcellular location">
    <subcellularLocation>
        <location evidence="9">Cell membrane</location>
        <topology evidence="9">Single-pass membrane protein</topology>
    </subcellularLocation>
</comment>
<dbReference type="InterPro" id="IPR017705">
    <property type="entry name" value="Ribonuclease_Y"/>
</dbReference>
<dbReference type="NCBIfam" id="TIGR03319">
    <property type="entry name" value="RNase_Y"/>
    <property type="match status" value="1"/>
</dbReference>
<evidence type="ECO:0000256" key="11">
    <source>
        <dbReference type="SAM" id="Coils"/>
    </source>
</evidence>
<evidence type="ECO:0000256" key="8">
    <source>
        <dbReference type="ARBA" id="ARBA00023136"/>
    </source>
</evidence>
<keyword evidence="6 9" id="KW-0694">RNA-binding</keyword>
<dbReference type="Pfam" id="PF00013">
    <property type="entry name" value="KH_1"/>
    <property type="match status" value="1"/>
</dbReference>
<evidence type="ECO:0000313" key="14">
    <source>
        <dbReference type="Proteomes" id="UP000824023"/>
    </source>
</evidence>
<proteinExistence type="inferred from homology"/>
<dbReference type="Gene3D" id="1.10.3210.10">
    <property type="entry name" value="Hypothetical protein af1432"/>
    <property type="match status" value="1"/>
</dbReference>
<dbReference type="GO" id="GO:0004521">
    <property type="term" value="F:RNA endonuclease activity"/>
    <property type="evidence" value="ECO:0007669"/>
    <property type="project" value="UniProtKB-UniRule"/>
</dbReference>
<dbReference type="SUPFAM" id="SSF109604">
    <property type="entry name" value="HD-domain/PDEase-like"/>
    <property type="match status" value="1"/>
</dbReference>
<dbReference type="Proteomes" id="UP000824023">
    <property type="component" value="Unassembled WGS sequence"/>
</dbReference>
<dbReference type="Gene3D" id="3.30.1370.10">
    <property type="entry name" value="K Homology domain, type 1"/>
    <property type="match status" value="1"/>
</dbReference>
<evidence type="ECO:0000313" key="13">
    <source>
        <dbReference type="EMBL" id="HIZ01404.1"/>
    </source>
</evidence>
<dbReference type="InterPro" id="IPR006675">
    <property type="entry name" value="HDIG_dom"/>
</dbReference>
<dbReference type="SUPFAM" id="SSF54791">
    <property type="entry name" value="Eukaryotic type KH-domain (KH-domain type I)"/>
    <property type="match status" value="1"/>
</dbReference>
<dbReference type="AlphaFoldDB" id="A0A9D2CXC5"/>
<dbReference type="InterPro" id="IPR006674">
    <property type="entry name" value="HD_domain"/>
</dbReference>
<dbReference type="FunFam" id="1.10.3210.10:FF:000013">
    <property type="entry name" value="Ribonuclease Y"/>
    <property type="match status" value="1"/>
</dbReference>
<dbReference type="PANTHER" id="PTHR12826">
    <property type="entry name" value="RIBONUCLEASE Y"/>
    <property type="match status" value="1"/>
</dbReference>
<organism evidence="13 14">
    <name type="scientific">Candidatus Bacteroides merdipullorum</name>
    <dbReference type="NCBI Taxonomy" id="2838474"/>
    <lineage>
        <taxon>Bacteria</taxon>
        <taxon>Pseudomonadati</taxon>
        <taxon>Bacteroidota</taxon>
        <taxon>Bacteroidia</taxon>
        <taxon>Bacteroidales</taxon>
        <taxon>Bacteroidaceae</taxon>
        <taxon>Bacteroides</taxon>
    </lineage>
</organism>
<evidence type="ECO:0000256" key="5">
    <source>
        <dbReference type="ARBA" id="ARBA00022801"/>
    </source>
</evidence>
<keyword evidence="11" id="KW-0175">Coiled coil</keyword>
<dbReference type="InterPro" id="IPR003607">
    <property type="entry name" value="HD/PDEase_dom"/>
</dbReference>
<dbReference type="InterPro" id="IPR004088">
    <property type="entry name" value="KH_dom_type_1"/>
</dbReference>
<feature type="coiled-coil region" evidence="11">
    <location>
        <begin position="29"/>
        <end position="164"/>
    </location>
</feature>
<keyword evidence="7 9" id="KW-1133">Transmembrane helix</keyword>
<gene>
    <name evidence="9 13" type="primary">rny</name>
    <name evidence="13" type="ORF">H9819_04015</name>
</gene>
<evidence type="ECO:0000256" key="1">
    <source>
        <dbReference type="ARBA" id="ARBA00022475"/>
    </source>
</evidence>
<dbReference type="Pfam" id="PF12072">
    <property type="entry name" value="RNase_Y_N"/>
    <property type="match status" value="1"/>
</dbReference>
<dbReference type="PROSITE" id="PS50084">
    <property type="entry name" value="KH_TYPE_1"/>
    <property type="match status" value="1"/>
</dbReference>
<evidence type="ECO:0000256" key="6">
    <source>
        <dbReference type="ARBA" id="ARBA00022884"/>
    </source>
</evidence>
<evidence type="ECO:0000256" key="4">
    <source>
        <dbReference type="ARBA" id="ARBA00022759"/>
    </source>
</evidence>
<dbReference type="PROSITE" id="PS51831">
    <property type="entry name" value="HD"/>
    <property type="match status" value="1"/>
</dbReference>
<dbReference type="CDD" id="cd00077">
    <property type="entry name" value="HDc"/>
    <property type="match status" value="1"/>
</dbReference>
<evidence type="ECO:0000256" key="3">
    <source>
        <dbReference type="ARBA" id="ARBA00022722"/>
    </source>
</evidence>
<dbReference type="CDD" id="cd22431">
    <property type="entry name" value="KH-I_RNaseY"/>
    <property type="match status" value="1"/>
</dbReference>
<keyword evidence="3 9" id="KW-0540">Nuclease</keyword>
<dbReference type="InterPro" id="IPR004087">
    <property type="entry name" value="KH_dom"/>
</dbReference>
<keyword evidence="5 9" id="KW-0378">Hydrolase</keyword>
<dbReference type="HAMAP" id="MF_00335">
    <property type="entry name" value="RNase_Y"/>
    <property type="match status" value="1"/>
</dbReference>
<keyword evidence="4 9" id="KW-0255">Endonuclease</keyword>
<dbReference type="PANTHER" id="PTHR12826:SF15">
    <property type="entry name" value="RIBONUCLEASE Y"/>
    <property type="match status" value="1"/>
</dbReference>
<evidence type="ECO:0000259" key="12">
    <source>
        <dbReference type="PROSITE" id="PS51831"/>
    </source>
</evidence>
<dbReference type="GO" id="GO:0006402">
    <property type="term" value="P:mRNA catabolic process"/>
    <property type="evidence" value="ECO:0007669"/>
    <property type="project" value="UniProtKB-UniRule"/>
</dbReference>
<evidence type="ECO:0000256" key="9">
    <source>
        <dbReference type="HAMAP-Rule" id="MF_00335"/>
    </source>
</evidence>
<reference evidence="13" key="1">
    <citation type="journal article" date="2021" name="PeerJ">
        <title>Extensive microbial diversity within the chicken gut microbiome revealed by metagenomics and culture.</title>
        <authorList>
            <person name="Gilroy R."/>
            <person name="Ravi A."/>
            <person name="Getino M."/>
            <person name="Pursley I."/>
            <person name="Horton D.L."/>
            <person name="Alikhan N.F."/>
            <person name="Baker D."/>
            <person name="Gharbi K."/>
            <person name="Hall N."/>
            <person name="Watson M."/>
            <person name="Adriaenssens E.M."/>
            <person name="Foster-Nyarko E."/>
            <person name="Jarju S."/>
            <person name="Secka A."/>
            <person name="Antonio M."/>
            <person name="Oren A."/>
            <person name="Chaudhuri R.R."/>
            <person name="La Ragione R."/>
            <person name="Hildebrand F."/>
            <person name="Pallen M.J."/>
        </authorList>
    </citation>
    <scope>NUCLEOTIDE SEQUENCE</scope>
    <source>
        <strain evidence="13">ChiHjej12B11-24981</strain>
    </source>
</reference>
<feature type="domain" description="HD" evidence="12">
    <location>
        <begin position="328"/>
        <end position="421"/>
    </location>
</feature>
<dbReference type="GO" id="GO:0016787">
    <property type="term" value="F:hydrolase activity"/>
    <property type="evidence" value="ECO:0007669"/>
    <property type="project" value="UniProtKB-KW"/>
</dbReference>
<evidence type="ECO:0000256" key="2">
    <source>
        <dbReference type="ARBA" id="ARBA00022692"/>
    </source>
</evidence>
<comment type="similarity">
    <text evidence="9">Belongs to the RNase Y family.</text>
</comment>
<dbReference type="SMART" id="SM00471">
    <property type="entry name" value="HDc"/>
    <property type="match status" value="1"/>
</dbReference>
<dbReference type="NCBIfam" id="TIGR00277">
    <property type="entry name" value="HDIG"/>
    <property type="match status" value="1"/>
</dbReference>
<sequence>MDIVSILVSAACLIVGGLGAYFFFRYGLKSKYEAILKEAETEAEVMKKNKLLEVKGKFLDKKAELEKEVAARNQKIQQAENKLKQREMVLNQRHEDLQRKKQEAEAIKENLEAQLEIIDKKKEELDHLQRQEIEKLEAISGLSAEEAKERMIESLKEEAKTEAQSYINDIMDDAKMTANKEAKRIVIQTIQRVATETAIENSVTVFHIESDEIKGRIIGREGRNIRALEAATGVEIVVDDTPEAIVLSAFDPVRREIARLALHQLVTDGRIHPARIEEVVAKVRKQVEEEIIETGKRTTIDLGIHGLHPELIRIIGKMKYRSSYGQNLLQHARETANLCAVMASELGLNPKKAKRAGLLHDIGKVPDEEPELPHALYGMKLAEKFKEKSDICNAIGAHHDEVEMTSLLAPIVQVCDAISGARPGARREIVEAYIKRLNDLEQLAMSYPGVTKTYAIQAGRELRVIVGADKIDDKQTEKLSGEIAKKIQDEMTYPGQVKITVIRETRSVSYAK</sequence>
<dbReference type="InterPro" id="IPR022711">
    <property type="entry name" value="RNase_Y_N"/>
</dbReference>
<dbReference type="EMBL" id="DXCK01000058">
    <property type="protein sequence ID" value="HIZ01404.1"/>
    <property type="molecule type" value="Genomic_DNA"/>
</dbReference>
<dbReference type="GO" id="GO:0005886">
    <property type="term" value="C:plasma membrane"/>
    <property type="evidence" value="ECO:0007669"/>
    <property type="project" value="UniProtKB-SubCell"/>
</dbReference>
<dbReference type="SMART" id="SM00322">
    <property type="entry name" value="KH"/>
    <property type="match status" value="1"/>
</dbReference>
<name>A0A9D2CXC5_9BACE</name>
<keyword evidence="1 9" id="KW-1003">Cell membrane</keyword>
<protein>
    <recommendedName>
        <fullName evidence="9 10">Ribonuclease Y</fullName>
        <shortName evidence="9">RNase Y</shortName>
        <ecNumber evidence="9 10">3.1.-.-</ecNumber>
    </recommendedName>
</protein>
<evidence type="ECO:0000256" key="7">
    <source>
        <dbReference type="ARBA" id="ARBA00022989"/>
    </source>
</evidence>
<accession>A0A9D2CXC5</accession>
<feature type="transmembrane region" description="Helical" evidence="9">
    <location>
        <begin position="6"/>
        <end position="24"/>
    </location>
</feature>
<comment type="caution">
    <text evidence="13">The sequence shown here is derived from an EMBL/GenBank/DDBJ whole genome shotgun (WGS) entry which is preliminary data.</text>
</comment>
<keyword evidence="2 9" id="KW-0812">Transmembrane</keyword>
<dbReference type="GO" id="GO:0003723">
    <property type="term" value="F:RNA binding"/>
    <property type="evidence" value="ECO:0007669"/>
    <property type="project" value="UniProtKB-UniRule"/>
</dbReference>
<dbReference type="Pfam" id="PF01966">
    <property type="entry name" value="HD"/>
    <property type="match status" value="1"/>
</dbReference>
<keyword evidence="8 9" id="KW-0472">Membrane</keyword>
<comment type="function">
    <text evidence="9">Endoribonuclease that initiates mRNA decay.</text>
</comment>